<name>A9EVR0_SORC5</name>
<dbReference type="STRING" id="448385.sce4085"/>
<evidence type="ECO:0000313" key="2">
    <source>
        <dbReference type="EMBL" id="CAN94248.1"/>
    </source>
</evidence>
<sequence>MQSISDALNVLHDDAAWFARAREVRLLVVRTSGDLRGAVLDLLPGFEFHADNRSPWIVLDDARTGEDAGWIARSNRLAAAWERRREAYARDGIEVGPVPLPASASLGQSPAAAGPSPYLAVFELMAGAVLRALRGPLQGLVLVVAPTIIDDARALDEEIARLLAARELLACRIVLVLDLDDPPPRRATAVARPLAVETRCAVDARQKQADFAAFLASASDGARASGGVVGPRGVAPPRRVDAPPELPLERRDAILRGAGINPAYLDGSARLRDQILGAALAMQQGNGPDAIAQQRSACDLAASVELGVVEVICRVTLASYLSALDRSEAAVEELDRAVSVARAHRLPEQESQALLALGLVHALAQRFPDAARAYVHAARTAEAAGAALLAIEGWRLAGQLALLIDAEDQAIDCLKKAVQVAADSEPTIARLSSGPEAARRLAALCRARGWRTQAASLDEQADRLERGRTTASPTQIGSAGG</sequence>
<dbReference type="Gene3D" id="1.25.40.10">
    <property type="entry name" value="Tetratricopeptide repeat domain"/>
    <property type="match status" value="1"/>
</dbReference>
<proteinExistence type="predicted"/>
<gene>
    <name evidence="2" type="ordered locus">sce4085</name>
</gene>
<dbReference type="RefSeq" id="WP_012236718.1">
    <property type="nucleotide sequence ID" value="NC_010162.1"/>
</dbReference>
<protein>
    <submittedName>
        <fullName evidence="2">Uncharacterized protein</fullName>
    </submittedName>
</protein>
<organism evidence="2 3">
    <name type="scientific">Sorangium cellulosum (strain So ce56)</name>
    <name type="common">Polyangium cellulosum (strain So ce56)</name>
    <dbReference type="NCBI Taxonomy" id="448385"/>
    <lineage>
        <taxon>Bacteria</taxon>
        <taxon>Pseudomonadati</taxon>
        <taxon>Myxococcota</taxon>
        <taxon>Polyangia</taxon>
        <taxon>Polyangiales</taxon>
        <taxon>Polyangiaceae</taxon>
        <taxon>Sorangium</taxon>
    </lineage>
</organism>
<dbReference type="HOGENOM" id="CLU_578501_0_0_7"/>
<evidence type="ECO:0000313" key="3">
    <source>
        <dbReference type="Proteomes" id="UP000002139"/>
    </source>
</evidence>
<dbReference type="SUPFAM" id="SSF48452">
    <property type="entry name" value="TPR-like"/>
    <property type="match status" value="1"/>
</dbReference>
<dbReference type="Proteomes" id="UP000002139">
    <property type="component" value="Chromosome"/>
</dbReference>
<dbReference type="EMBL" id="AM746676">
    <property type="protein sequence ID" value="CAN94248.1"/>
    <property type="molecule type" value="Genomic_DNA"/>
</dbReference>
<keyword evidence="3" id="KW-1185">Reference proteome</keyword>
<feature type="region of interest" description="Disordered" evidence="1">
    <location>
        <begin position="457"/>
        <end position="481"/>
    </location>
</feature>
<reference evidence="2 3" key="1">
    <citation type="journal article" date="2007" name="Nat. Biotechnol.">
        <title>Complete genome sequence of the myxobacterium Sorangium cellulosum.</title>
        <authorList>
            <person name="Schneiker S."/>
            <person name="Perlova O."/>
            <person name="Kaiser O."/>
            <person name="Gerth K."/>
            <person name="Alici A."/>
            <person name="Altmeyer M.O."/>
            <person name="Bartels D."/>
            <person name="Bekel T."/>
            <person name="Beyer S."/>
            <person name="Bode E."/>
            <person name="Bode H.B."/>
            <person name="Bolten C.J."/>
            <person name="Choudhuri J.V."/>
            <person name="Doss S."/>
            <person name="Elnakady Y.A."/>
            <person name="Frank B."/>
            <person name="Gaigalat L."/>
            <person name="Goesmann A."/>
            <person name="Groeger C."/>
            <person name="Gross F."/>
            <person name="Jelsbak L."/>
            <person name="Jelsbak L."/>
            <person name="Kalinowski J."/>
            <person name="Kegler C."/>
            <person name="Knauber T."/>
            <person name="Konietzny S."/>
            <person name="Kopp M."/>
            <person name="Krause L."/>
            <person name="Krug D."/>
            <person name="Linke B."/>
            <person name="Mahmud T."/>
            <person name="Martinez-Arias R."/>
            <person name="McHardy A.C."/>
            <person name="Merai M."/>
            <person name="Meyer F."/>
            <person name="Mormann S."/>
            <person name="Munoz-Dorado J."/>
            <person name="Perez J."/>
            <person name="Pradella S."/>
            <person name="Rachid S."/>
            <person name="Raddatz G."/>
            <person name="Rosenau F."/>
            <person name="Rueckert C."/>
            <person name="Sasse F."/>
            <person name="Scharfe M."/>
            <person name="Schuster S.C."/>
            <person name="Suen G."/>
            <person name="Treuner-Lange A."/>
            <person name="Velicer G.J."/>
            <person name="Vorholter F.-J."/>
            <person name="Weissman K.J."/>
            <person name="Welch R.D."/>
            <person name="Wenzel S.C."/>
            <person name="Whitworth D.E."/>
            <person name="Wilhelm S."/>
            <person name="Wittmann C."/>
            <person name="Bloecker H."/>
            <person name="Puehler A."/>
            <person name="Mueller R."/>
        </authorList>
    </citation>
    <scope>NUCLEOTIDE SEQUENCE [LARGE SCALE GENOMIC DNA]</scope>
    <source>
        <strain evidence="3">So ce56</strain>
    </source>
</reference>
<dbReference type="AlphaFoldDB" id="A9EVR0"/>
<dbReference type="KEGG" id="scl:sce4085"/>
<feature type="compositionally biased region" description="Polar residues" evidence="1">
    <location>
        <begin position="469"/>
        <end position="481"/>
    </location>
</feature>
<dbReference type="InterPro" id="IPR011990">
    <property type="entry name" value="TPR-like_helical_dom_sf"/>
</dbReference>
<evidence type="ECO:0000256" key="1">
    <source>
        <dbReference type="SAM" id="MobiDB-lite"/>
    </source>
</evidence>
<accession>A9EVR0</accession>